<keyword evidence="5" id="KW-1185">Reference proteome</keyword>
<comment type="caution">
    <text evidence="4">The sequence shown here is derived from an EMBL/GenBank/DDBJ whole genome shotgun (WGS) entry which is preliminary data.</text>
</comment>
<protein>
    <submittedName>
        <fullName evidence="4">Phosphoribosyltransferase family protein</fullName>
    </submittedName>
</protein>
<dbReference type="SUPFAM" id="SSF53271">
    <property type="entry name" value="PRTase-like"/>
    <property type="match status" value="1"/>
</dbReference>
<organism evidence="4 5">
    <name type="scientific">Dactylosporangium cerinum</name>
    <dbReference type="NCBI Taxonomy" id="1434730"/>
    <lineage>
        <taxon>Bacteria</taxon>
        <taxon>Bacillati</taxon>
        <taxon>Actinomycetota</taxon>
        <taxon>Actinomycetes</taxon>
        <taxon>Micromonosporales</taxon>
        <taxon>Micromonosporaceae</taxon>
        <taxon>Dactylosporangium</taxon>
    </lineage>
</organism>
<accession>A0ABV9W5H6</accession>
<dbReference type="RefSeq" id="WP_380121351.1">
    <property type="nucleotide sequence ID" value="NZ_JBHSIU010000046.1"/>
</dbReference>
<sequence length="185" mass="20708">MTGSEVRQVRARLRDAFVWRGDSTDESRYADVTGWWRDPELLQLLGPALAGLFAEAAPTVVLGPDSRGSLIGPLVALHLRVGFVEVRKNRAPAADSDQWIRRTTPPDYRDRHLELGFRRDLIHSSDRVLVVDDWIDTGSQARTVHAMVAGAGATWVGVGCVVDALDDPRLRRDLRVRSLLHRRDL</sequence>
<dbReference type="Gene3D" id="3.40.50.2020">
    <property type="match status" value="1"/>
</dbReference>
<dbReference type="PANTHER" id="PTHR43864">
    <property type="entry name" value="HYPOXANTHINE/GUANINE PHOSPHORIBOSYLTRANSFERASE"/>
    <property type="match status" value="1"/>
</dbReference>
<evidence type="ECO:0000256" key="2">
    <source>
        <dbReference type="ARBA" id="ARBA00022726"/>
    </source>
</evidence>
<dbReference type="EMBL" id="JBHSIU010000046">
    <property type="protein sequence ID" value="MFC5002858.1"/>
    <property type="molecule type" value="Genomic_DNA"/>
</dbReference>
<evidence type="ECO:0000313" key="4">
    <source>
        <dbReference type="EMBL" id="MFC5002858.1"/>
    </source>
</evidence>
<reference evidence="5" key="1">
    <citation type="journal article" date="2019" name="Int. J. Syst. Evol. Microbiol.">
        <title>The Global Catalogue of Microorganisms (GCM) 10K type strain sequencing project: providing services to taxonomists for standard genome sequencing and annotation.</title>
        <authorList>
            <consortium name="The Broad Institute Genomics Platform"/>
            <consortium name="The Broad Institute Genome Sequencing Center for Infectious Disease"/>
            <person name="Wu L."/>
            <person name="Ma J."/>
        </authorList>
    </citation>
    <scope>NUCLEOTIDE SEQUENCE [LARGE SCALE GENOMIC DNA]</scope>
    <source>
        <strain evidence="5">CGMCC 4.7152</strain>
    </source>
</reference>
<evidence type="ECO:0000313" key="5">
    <source>
        <dbReference type="Proteomes" id="UP001595912"/>
    </source>
</evidence>
<name>A0ABV9W5H6_9ACTN</name>
<keyword evidence="4" id="KW-0328">Glycosyltransferase</keyword>
<dbReference type="CDD" id="cd06223">
    <property type="entry name" value="PRTases_typeI"/>
    <property type="match status" value="1"/>
</dbReference>
<keyword evidence="2" id="KW-0660">Purine salvage</keyword>
<dbReference type="InterPro" id="IPR000836">
    <property type="entry name" value="PRTase_dom"/>
</dbReference>
<dbReference type="GO" id="GO:0016757">
    <property type="term" value="F:glycosyltransferase activity"/>
    <property type="evidence" value="ECO:0007669"/>
    <property type="project" value="UniProtKB-KW"/>
</dbReference>
<dbReference type="Proteomes" id="UP001595912">
    <property type="component" value="Unassembled WGS sequence"/>
</dbReference>
<dbReference type="InterPro" id="IPR050118">
    <property type="entry name" value="Pur/Pyrimidine_PRTase"/>
</dbReference>
<evidence type="ECO:0000256" key="1">
    <source>
        <dbReference type="ARBA" id="ARBA00022679"/>
    </source>
</evidence>
<proteinExistence type="predicted"/>
<keyword evidence="1" id="KW-0808">Transferase</keyword>
<dbReference type="InterPro" id="IPR029057">
    <property type="entry name" value="PRTase-like"/>
</dbReference>
<feature type="domain" description="Phosphoribosyltransferase" evidence="3">
    <location>
        <begin position="45"/>
        <end position="173"/>
    </location>
</feature>
<evidence type="ECO:0000259" key="3">
    <source>
        <dbReference type="Pfam" id="PF00156"/>
    </source>
</evidence>
<dbReference type="PANTHER" id="PTHR43864:SF1">
    <property type="entry name" value="XANTHINE PHOSPHORIBOSYLTRANSFERASE"/>
    <property type="match status" value="1"/>
</dbReference>
<dbReference type="Pfam" id="PF00156">
    <property type="entry name" value="Pribosyltran"/>
    <property type="match status" value="1"/>
</dbReference>
<gene>
    <name evidence="4" type="ORF">ACFPIJ_34150</name>
</gene>